<dbReference type="HOGENOM" id="CLU_015365_0_0_1"/>
<feature type="region of interest" description="Disordered" evidence="3">
    <location>
        <begin position="1"/>
        <end position="45"/>
    </location>
</feature>
<dbReference type="OMA" id="WSHHISR"/>
<dbReference type="STRING" id="1043005.A0A074YDA5"/>
<name>A0A074YDA5_AURSE</name>
<dbReference type="InterPro" id="IPR021858">
    <property type="entry name" value="Fun_TF"/>
</dbReference>
<dbReference type="GO" id="GO:0045944">
    <property type="term" value="P:positive regulation of transcription by RNA polymerase II"/>
    <property type="evidence" value="ECO:0007669"/>
    <property type="project" value="TreeGrafter"/>
</dbReference>
<dbReference type="Pfam" id="PF11951">
    <property type="entry name" value="Fungal_trans_2"/>
    <property type="match status" value="1"/>
</dbReference>
<evidence type="ECO:0000313" key="5">
    <source>
        <dbReference type="EMBL" id="KEQ95783.1"/>
    </source>
</evidence>
<dbReference type="Gene3D" id="4.10.240.10">
    <property type="entry name" value="Zn(2)-C6 fungal-type DNA-binding domain"/>
    <property type="match status" value="1"/>
</dbReference>
<evidence type="ECO:0000259" key="4">
    <source>
        <dbReference type="PROSITE" id="PS50048"/>
    </source>
</evidence>
<dbReference type="Proteomes" id="UP000030641">
    <property type="component" value="Unassembled WGS sequence"/>
</dbReference>
<dbReference type="InParanoid" id="A0A074YDA5"/>
<dbReference type="PROSITE" id="PS50048">
    <property type="entry name" value="ZN2_CY6_FUNGAL_2"/>
    <property type="match status" value="1"/>
</dbReference>
<dbReference type="PANTHER" id="PTHR37534:SF49">
    <property type="entry name" value="LYSINE BIOSYNTHESIS REGULATORY PROTEIN LYS14"/>
    <property type="match status" value="1"/>
</dbReference>
<feature type="compositionally biased region" description="Polar residues" evidence="3">
    <location>
        <begin position="132"/>
        <end position="152"/>
    </location>
</feature>
<feature type="compositionally biased region" description="Polar residues" evidence="3">
    <location>
        <begin position="23"/>
        <end position="36"/>
    </location>
</feature>
<dbReference type="OrthoDB" id="3598904at2759"/>
<evidence type="ECO:0000313" key="6">
    <source>
        <dbReference type="Proteomes" id="UP000030641"/>
    </source>
</evidence>
<accession>A0A074YDA5</accession>
<keyword evidence="2" id="KW-0539">Nucleus</keyword>
<dbReference type="InterPro" id="IPR036864">
    <property type="entry name" value="Zn2-C6_fun-type_DNA-bd_sf"/>
</dbReference>
<dbReference type="GO" id="GO:0008270">
    <property type="term" value="F:zinc ion binding"/>
    <property type="evidence" value="ECO:0007669"/>
    <property type="project" value="InterPro"/>
</dbReference>
<proteinExistence type="predicted"/>
<dbReference type="GO" id="GO:0000976">
    <property type="term" value="F:transcription cis-regulatory region binding"/>
    <property type="evidence" value="ECO:0007669"/>
    <property type="project" value="TreeGrafter"/>
</dbReference>
<reference evidence="5 6" key="1">
    <citation type="journal article" date="2014" name="BMC Genomics">
        <title>Genome sequencing of four Aureobasidium pullulans varieties: biotechnological potential, stress tolerance, and description of new species.</title>
        <authorList>
            <person name="Gostin Ar C."/>
            <person name="Ohm R.A."/>
            <person name="Kogej T."/>
            <person name="Sonjak S."/>
            <person name="Turk M."/>
            <person name="Zajc J."/>
            <person name="Zalar P."/>
            <person name="Grube M."/>
            <person name="Sun H."/>
            <person name="Han J."/>
            <person name="Sharma A."/>
            <person name="Chiniquy J."/>
            <person name="Ngan C.Y."/>
            <person name="Lipzen A."/>
            <person name="Barry K."/>
            <person name="Grigoriev I.V."/>
            <person name="Gunde-Cimerman N."/>
        </authorList>
    </citation>
    <scope>NUCLEOTIDE SEQUENCE [LARGE SCALE GENOMIC DNA]</scope>
    <source>
        <strain evidence="5 6">EXF-2481</strain>
    </source>
</reference>
<evidence type="ECO:0000256" key="1">
    <source>
        <dbReference type="ARBA" id="ARBA00004123"/>
    </source>
</evidence>
<dbReference type="GO" id="GO:0005634">
    <property type="term" value="C:nucleus"/>
    <property type="evidence" value="ECO:0007669"/>
    <property type="project" value="UniProtKB-SubCell"/>
</dbReference>
<keyword evidence="6" id="KW-1185">Reference proteome</keyword>
<dbReference type="Pfam" id="PF00172">
    <property type="entry name" value="Zn_clus"/>
    <property type="match status" value="1"/>
</dbReference>
<dbReference type="SUPFAM" id="SSF57701">
    <property type="entry name" value="Zn2/Cys6 DNA-binding domain"/>
    <property type="match status" value="1"/>
</dbReference>
<protein>
    <recommendedName>
        <fullName evidence="4">Zn(2)-C6 fungal-type domain-containing protein</fullName>
    </recommendedName>
</protein>
<dbReference type="CDD" id="cd00067">
    <property type="entry name" value="GAL4"/>
    <property type="match status" value="1"/>
</dbReference>
<evidence type="ECO:0000256" key="3">
    <source>
        <dbReference type="SAM" id="MobiDB-lite"/>
    </source>
</evidence>
<dbReference type="GO" id="GO:0000981">
    <property type="term" value="F:DNA-binding transcription factor activity, RNA polymerase II-specific"/>
    <property type="evidence" value="ECO:0007669"/>
    <property type="project" value="InterPro"/>
</dbReference>
<dbReference type="PANTHER" id="PTHR37534">
    <property type="entry name" value="TRANSCRIPTIONAL ACTIVATOR PROTEIN UGA3"/>
    <property type="match status" value="1"/>
</dbReference>
<dbReference type="GeneID" id="25370948"/>
<dbReference type="RefSeq" id="XP_013344362.1">
    <property type="nucleotide sequence ID" value="XM_013488908.1"/>
</dbReference>
<gene>
    <name evidence="5" type="ORF">AUEXF2481DRAFT_706582</name>
</gene>
<sequence>MQHRRPDASSNARTQLPPLAPRGQQSVPATSANADTESAGPAAGNIIFRSNHKRLEQLLIRWSKRTCRKRKVKCDEVHPRCGPCTRLNKECDWEFRWKFDDVTQNTRHKYSNVSTAGNAVWDPQAPRLDRSSLGNRRSQSPTHDNLPSFSELTNDEDRERKAEFQVPGTFNVVVNPESFASLPEYGPLPGARSRRASIHSGRNSWDSQMSMEALRHRPKINFPSGDPNIVVLAKFEDAPLSLPSLASFPVDRRTSLPENLHSLSISGGLRGSSLPSGRRNDSVTQGLRDERLMVHYRGFISKRIFPIGKTLLVDRPSQEDPIVAEARDFPPLYHAICAVSLLSLALKGQQQLLTEAFQHYHQAISSSLSSPSDLHSDRLLYLHFLLLIYDISYATQGSSNTQEVFNMSMWEHHIQHLIRIAQHRKGQSNGILQAYLLWYVLYLDKQACLSGNGNGDFVRAFLTNDLTMPDWNRIFGGFDIVQPGDGYRGEDTSAHTDVFTFAHHMCIQGAKLCQLSLKIRAEAAVQDLNGPQGSQILAARIQLVAQYQSELYATWNRYCPSYLFQPNSEYATGRLPAIARIFLDFAQLQFSTWVIYSSSSLYPTQSFHLTPSQRSETRLHSLKILSMADAAVTLQNYDHHQLVFPIFVAGFASPDMETKARAIASMRVMEGTGISRNATRSRELLGMVYDEQRERILAGGRPEEVDWIDMAKAKGMGVVNFGL</sequence>
<comment type="subcellular location">
    <subcellularLocation>
        <location evidence="1">Nucleus</location>
    </subcellularLocation>
</comment>
<dbReference type="InterPro" id="IPR001138">
    <property type="entry name" value="Zn2Cys6_DnaBD"/>
</dbReference>
<organism evidence="5 6">
    <name type="scientific">Aureobasidium subglaciale (strain EXF-2481)</name>
    <name type="common">Aureobasidium pullulans var. subglaciale</name>
    <dbReference type="NCBI Taxonomy" id="1043005"/>
    <lineage>
        <taxon>Eukaryota</taxon>
        <taxon>Fungi</taxon>
        <taxon>Dikarya</taxon>
        <taxon>Ascomycota</taxon>
        <taxon>Pezizomycotina</taxon>
        <taxon>Dothideomycetes</taxon>
        <taxon>Dothideomycetidae</taxon>
        <taxon>Dothideales</taxon>
        <taxon>Saccotheciaceae</taxon>
        <taxon>Aureobasidium</taxon>
    </lineage>
</organism>
<dbReference type="AlphaFoldDB" id="A0A074YDA5"/>
<evidence type="ECO:0000256" key="2">
    <source>
        <dbReference type="ARBA" id="ARBA00023242"/>
    </source>
</evidence>
<dbReference type="EMBL" id="KL584758">
    <property type="protein sequence ID" value="KEQ95783.1"/>
    <property type="molecule type" value="Genomic_DNA"/>
</dbReference>
<feature type="domain" description="Zn(2)-C6 fungal-type" evidence="4">
    <location>
        <begin position="67"/>
        <end position="93"/>
    </location>
</feature>
<feature type="region of interest" description="Disordered" evidence="3">
    <location>
        <begin position="117"/>
        <end position="158"/>
    </location>
</feature>